<protein>
    <submittedName>
        <fullName evidence="1">Uncharacterized protein</fullName>
    </submittedName>
</protein>
<comment type="caution">
    <text evidence="1">The sequence shown here is derived from an EMBL/GenBank/DDBJ whole genome shotgun (WGS) entry which is preliminary data.</text>
</comment>
<gene>
    <name evidence="1" type="ORF">FA13DRAFT_169571</name>
</gene>
<sequence>MPQRRGGARGATSTRRKFIRALVSSDHSAPSEIMDERAAYITRHFDFSLSVLEDVLRDLDAALLTLSGPDSGPGASVAAMEVSAAAALRDLATFYESFSSRLGGVLAIKQECFRLLLDKWDHVTAWMVALLQSRSRGQAMLFDAIGILGVLHAVINATEVDLYQEEILQLECTTDVIITALCKMDRRNTVYFTIGGGGDAECRIVRALVFLMQASDECRDKVILRIKGTKGKAIIRALVGRAEQVLNKHSSAKSPHRLAATLAILSMAIANLSFGCVDEFLHHHVYRKYARVLSSLIQCSVDDGISDSLVWDKYAGCIIGRLTFSLRAAVDAEVNPRGIVQQFLEGGTLRGTLDCLSQVSAVPADSLLAICDGLKGIIQYLPVRQVYTSAIATHGDEISKMLDASLKAAVAPDGEVFSVHQELKKALARGEIAAVYQREGANGGVSTCGNLTSTKERRCFRGSEDLRWVPCNVLLLRSMPK</sequence>
<dbReference type="EMBL" id="QPFP01000123">
    <property type="protein sequence ID" value="TEB21058.1"/>
    <property type="molecule type" value="Genomic_DNA"/>
</dbReference>
<accession>A0A4Y7SH85</accession>
<dbReference type="AlphaFoldDB" id="A0A4Y7SH85"/>
<keyword evidence="2" id="KW-1185">Reference proteome</keyword>
<organism evidence="1 2">
    <name type="scientific">Coprinellus micaceus</name>
    <name type="common">Glistening ink-cap mushroom</name>
    <name type="synonym">Coprinus micaceus</name>
    <dbReference type="NCBI Taxonomy" id="71717"/>
    <lineage>
        <taxon>Eukaryota</taxon>
        <taxon>Fungi</taxon>
        <taxon>Dikarya</taxon>
        <taxon>Basidiomycota</taxon>
        <taxon>Agaricomycotina</taxon>
        <taxon>Agaricomycetes</taxon>
        <taxon>Agaricomycetidae</taxon>
        <taxon>Agaricales</taxon>
        <taxon>Agaricineae</taxon>
        <taxon>Psathyrellaceae</taxon>
        <taxon>Coprinellus</taxon>
    </lineage>
</organism>
<proteinExistence type="predicted"/>
<evidence type="ECO:0000313" key="2">
    <source>
        <dbReference type="Proteomes" id="UP000298030"/>
    </source>
</evidence>
<name>A0A4Y7SH85_COPMI</name>
<dbReference type="Proteomes" id="UP000298030">
    <property type="component" value="Unassembled WGS sequence"/>
</dbReference>
<reference evidence="1 2" key="1">
    <citation type="journal article" date="2019" name="Nat. Ecol. Evol.">
        <title>Megaphylogeny resolves global patterns of mushroom evolution.</title>
        <authorList>
            <person name="Varga T."/>
            <person name="Krizsan K."/>
            <person name="Foldi C."/>
            <person name="Dima B."/>
            <person name="Sanchez-Garcia M."/>
            <person name="Sanchez-Ramirez S."/>
            <person name="Szollosi G.J."/>
            <person name="Szarkandi J.G."/>
            <person name="Papp V."/>
            <person name="Albert L."/>
            <person name="Andreopoulos W."/>
            <person name="Angelini C."/>
            <person name="Antonin V."/>
            <person name="Barry K.W."/>
            <person name="Bougher N.L."/>
            <person name="Buchanan P."/>
            <person name="Buyck B."/>
            <person name="Bense V."/>
            <person name="Catcheside P."/>
            <person name="Chovatia M."/>
            <person name="Cooper J."/>
            <person name="Damon W."/>
            <person name="Desjardin D."/>
            <person name="Finy P."/>
            <person name="Geml J."/>
            <person name="Haridas S."/>
            <person name="Hughes K."/>
            <person name="Justo A."/>
            <person name="Karasinski D."/>
            <person name="Kautmanova I."/>
            <person name="Kiss B."/>
            <person name="Kocsube S."/>
            <person name="Kotiranta H."/>
            <person name="LaButti K.M."/>
            <person name="Lechner B.E."/>
            <person name="Liimatainen K."/>
            <person name="Lipzen A."/>
            <person name="Lukacs Z."/>
            <person name="Mihaltcheva S."/>
            <person name="Morgado L.N."/>
            <person name="Niskanen T."/>
            <person name="Noordeloos M.E."/>
            <person name="Ohm R.A."/>
            <person name="Ortiz-Santana B."/>
            <person name="Ovrebo C."/>
            <person name="Racz N."/>
            <person name="Riley R."/>
            <person name="Savchenko A."/>
            <person name="Shiryaev A."/>
            <person name="Soop K."/>
            <person name="Spirin V."/>
            <person name="Szebenyi C."/>
            <person name="Tomsovsky M."/>
            <person name="Tulloss R.E."/>
            <person name="Uehling J."/>
            <person name="Grigoriev I.V."/>
            <person name="Vagvolgyi C."/>
            <person name="Papp T."/>
            <person name="Martin F.M."/>
            <person name="Miettinen O."/>
            <person name="Hibbett D.S."/>
            <person name="Nagy L.G."/>
        </authorList>
    </citation>
    <scope>NUCLEOTIDE SEQUENCE [LARGE SCALE GENOMIC DNA]</scope>
    <source>
        <strain evidence="1 2">FP101781</strain>
    </source>
</reference>
<evidence type="ECO:0000313" key="1">
    <source>
        <dbReference type="EMBL" id="TEB21058.1"/>
    </source>
</evidence>